<feature type="region of interest" description="Disordered" evidence="1">
    <location>
        <begin position="37"/>
        <end position="60"/>
    </location>
</feature>
<comment type="caution">
    <text evidence="2">The sequence shown here is derived from an EMBL/GenBank/DDBJ whole genome shotgun (WGS) entry which is preliminary data.</text>
</comment>
<keyword evidence="3" id="KW-1185">Reference proteome</keyword>
<dbReference type="AlphaFoldDB" id="A0A9N9B494"/>
<name>A0A9N9B494_9GLOM</name>
<evidence type="ECO:0000256" key="1">
    <source>
        <dbReference type="SAM" id="MobiDB-lite"/>
    </source>
</evidence>
<proteinExistence type="predicted"/>
<reference evidence="2" key="1">
    <citation type="submission" date="2021-06" db="EMBL/GenBank/DDBJ databases">
        <authorList>
            <person name="Kallberg Y."/>
            <person name="Tangrot J."/>
            <person name="Rosling A."/>
        </authorList>
    </citation>
    <scope>NUCLEOTIDE SEQUENCE</scope>
    <source>
        <strain evidence="2">FL966</strain>
    </source>
</reference>
<dbReference type="Proteomes" id="UP000789759">
    <property type="component" value="Unassembled WGS sequence"/>
</dbReference>
<organism evidence="2 3">
    <name type="scientific">Cetraspora pellucida</name>
    <dbReference type="NCBI Taxonomy" id="1433469"/>
    <lineage>
        <taxon>Eukaryota</taxon>
        <taxon>Fungi</taxon>
        <taxon>Fungi incertae sedis</taxon>
        <taxon>Mucoromycota</taxon>
        <taxon>Glomeromycotina</taxon>
        <taxon>Glomeromycetes</taxon>
        <taxon>Diversisporales</taxon>
        <taxon>Gigasporaceae</taxon>
        <taxon>Cetraspora</taxon>
    </lineage>
</organism>
<feature type="non-terminal residue" evidence="2">
    <location>
        <position position="225"/>
    </location>
</feature>
<protein>
    <submittedName>
        <fullName evidence="2">14740_t:CDS:1</fullName>
    </submittedName>
</protein>
<gene>
    <name evidence="2" type="ORF">CPELLU_LOCUS4834</name>
</gene>
<dbReference type="EMBL" id="CAJVQA010002617">
    <property type="protein sequence ID" value="CAG8552831.1"/>
    <property type="molecule type" value="Genomic_DNA"/>
</dbReference>
<dbReference type="OrthoDB" id="2439290at2759"/>
<accession>A0A9N9B494</accession>
<evidence type="ECO:0000313" key="2">
    <source>
        <dbReference type="EMBL" id="CAG8552831.1"/>
    </source>
</evidence>
<evidence type="ECO:0000313" key="3">
    <source>
        <dbReference type="Proteomes" id="UP000789759"/>
    </source>
</evidence>
<feature type="compositionally biased region" description="Acidic residues" evidence="1">
    <location>
        <begin position="40"/>
        <end position="51"/>
    </location>
</feature>
<sequence>TFLIYESNTIAFDTINKSRKLVTKCLNKISGQVELTNYETSDEESDTDDNEQNNKNNTTESFIISSSDDKLAAINIHIDYQFSGLSLHNICLYDYAATVRKTLINSYELSMLLSQCTREGNAIVDCFYFQGSNDHNQSYLTNDVHPESKSYIQIHCKHESERIVILYGKRIPKKDDSENKEYYGLCILMCSEETVLDQKIRQNAKSSPSLAKVCQIDCSVPGYDA</sequence>